<dbReference type="Proteomes" id="UP000004968">
    <property type="component" value="Unassembled WGS sequence"/>
</dbReference>
<evidence type="ECO:0000313" key="2">
    <source>
        <dbReference type="Proteomes" id="UP000004968"/>
    </source>
</evidence>
<proteinExistence type="predicted"/>
<name>D3AN37_9FIRM</name>
<dbReference type="EMBL" id="ACIO01000500">
    <property type="protein sequence ID" value="EFC96770.1"/>
    <property type="molecule type" value="Genomic_DNA"/>
</dbReference>
<sequence length="57" mass="6213">MLAAISISSIKPALVDHAPHSGHALEIGKYLSYYLLLCECCCKFYAVSDETVVVLIL</sequence>
<protein>
    <submittedName>
        <fullName evidence="1">Uncharacterized protein</fullName>
    </submittedName>
</protein>
<organism evidence="1 2">
    <name type="scientific">Hungatella hathewayi DSM 13479</name>
    <dbReference type="NCBI Taxonomy" id="566550"/>
    <lineage>
        <taxon>Bacteria</taxon>
        <taxon>Bacillati</taxon>
        <taxon>Bacillota</taxon>
        <taxon>Clostridia</taxon>
        <taxon>Lachnospirales</taxon>
        <taxon>Lachnospiraceae</taxon>
        <taxon>Hungatella</taxon>
    </lineage>
</organism>
<reference evidence="1 2" key="1">
    <citation type="submission" date="2010-01" db="EMBL/GenBank/DDBJ databases">
        <authorList>
            <person name="Weinstock G."/>
            <person name="Sodergren E."/>
            <person name="Clifton S."/>
            <person name="Fulton L."/>
            <person name="Fulton B."/>
            <person name="Courtney L."/>
            <person name="Fronick C."/>
            <person name="Harrison M."/>
            <person name="Strong C."/>
            <person name="Farmer C."/>
            <person name="Delahaunty K."/>
            <person name="Markovic C."/>
            <person name="Hall O."/>
            <person name="Minx P."/>
            <person name="Tomlinson C."/>
            <person name="Mitreva M."/>
            <person name="Nelson J."/>
            <person name="Hou S."/>
            <person name="Wollam A."/>
            <person name="Pepin K.H."/>
            <person name="Johnson M."/>
            <person name="Bhonagiri V."/>
            <person name="Nash W.E."/>
            <person name="Warren W."/>
            <person name="Chinwalla A."/>
            <person name="Mardis E.R."/>
            <person name="Wilson R.K."/>
        </authorList>
    </citation>
    <scope>NUCLEOTIDE SEQUENCE [LARGE SCALE GENOMIC DNA]</scope>
    <source>
        <strain evidence="1 2">DSM 13479</strain>
    </source>
</reference>
<dbReference type="AlphaFoldDB" id="D3AN37"/>
<comment type="caution">
    <text evidence="1">The sequence shown here is derived from an EMBL/GenBank/DDBJ whole genome shotgun (WGS) entry which is preliminary data.</text>
</comment>
<gene>
    <name evidence="1" type="ORF">CLOSTHATH_05037</name>
</gene>
<dbReference type="HOGENOM" id="CLU_2990548_0_0_9"/>
<accession>D3AN37</accession>
<evidence type="ECO:0000313" key="1">
    <source>
        <dbReference type="EMBL" id="EFC96770.1"/>
    </source>
</evidence>